<dbReference type="SUPFAM" id="SSF53098">
    <property type="entry name" value="Ribonuclease H-like"/>
    <property type="match status" value="1"/>
</dbReference>
<evidence type="ECO:0000259" key="3">
    <source>
        <dbReference type="Pfam" id="PF22938"/>
    </source>
</evidence>
<evidence type="ECO:0000259" key="2">
    <source>
        <dbReference type="Pfam" id="PF17921"/>
    </source>
</evidence>
<evidence type="ECO:0000256" key="1">
    <source>
        <dbReference type="ARBA" id="ARBA00012493"/>
    </source>
</evidence>
<evidence type="ECO:0000313" key="4">
    <source>
        <dbReference type="EMBL" id="GBM30105.1"/>
    </source>
</evidence>
<evidence type="ECO:0000313" key="5">
    <source>
        <dbReference type="Proteomes" id="UP000499080"/>
    </source>
</evidence>
<dbReference type="EC" id="2.7.7.49" evidence="1"/>
<organism evidence="4 5">
    <name type="scientific">Araneus ventricosus</name>
    <name type="common">Orbweaver spider</name>
    <name type="synonym">Epeira ventricosa</name>
    <dbReference type="NCBI Taxonomy" id="182803"/>
    <lineage>
        <taxon>Eukaryota</taxon>
        <taxon>Metazoa</taxon>
        <taxon>Ecdysozoa</taxon>
        <taxon>Arthropoda</taxon>
        <taxon>Chelicerata</taxon>
        <taxon>Arachnida</taxon>
        <taxon>Araneae</taxon>
        <taxon>Araneomorphae</taxon>
        <taxon>Entelegynae</taxon>
        <taxon>Araneoidea</taxon>
        <taxon>Araneidae</taxon>
        <taxon>Araneus</taxon>
    </lineage>
</organism>
<dbReference type="InterPro" id="IPR041588">
    <property type="entry name" value="Integrase_H2C2"/>
</dbReference>
<proteinExistence type="predicted"/>
<dbReference type="FunFam" id="1.10.340.70:FF:000001">
    <property type="entry name" value="Retrovirus-related Pol polyprotein from transposon gypsy-like Protein"/>
    <property type="match status" value="1"/>
</dbReference>
<protein>
    <recommendedName>
        <fullName evidence="1">RNA-directed DNA polymerase</fullName>
        <ecNumber evidence="1">2.7.7.49</ecNumber>
    </recommendedName>
</protein>
<dbReference type="OrthoDB" id="10064731at2759"/>
<accession>A0A4Y2EQA2</accession>
<dbReference type="AlphaFoldDB" id="A0A4Y2EQA2"/>
<sequence length="598" mass="69345">MQFKHELRNRLEKQEEVVYVKDKHPISVEENEMAATEEMEIKNDDLFSFPPKEEFEGLSLLKIDSKALIEAQQGCKELQSLTKKILEKTDSRNEFEIVPNGLLVKRKTNKVGEDKLLLVVPKEFRERLKALCHEGASSHLGVMKTKDILAKYFFWSNCYQEIEEYVRSCDHCQRVGKPNDKKRAPMKLVPIIQEVFAKINVDAVGPLPITASGKKYLIRAMCLASKYPDAWLYQISPPCLWSMHFFRFSFYVPSSKQPSLTVPSHSWTNTLCSEEGPDWEKHVHAALFTLRTVTHEPTGFSPAELVHGRNLRTPVTLLYENWLQPEEEQTPVTEYVFTLLNRLKRFQDLAVKEMEKSQQRNKTWYDKRAVKREFQEGDSVLIFSNCRANKLSPRWTGPGTILKKLSETNYVVSLPHRKDKSQVYHVNMLKPYYKRPEQINYLSLEAEEGIGVDELEIPHIEQTPNVLDLSEIIPEPTGSTLTEDQCQQLWNVIWKYRECFSSVPGKTDLVTHDIELVLDEPVMSKPYRTSPRQNEILRKEIQKMLSMKIIKVGYSDYTSPMILVEAPGKEPRPCVDYRNLNKITKTQILPTTEHRGKN</sequence>
<dbReference type="GO" id="GO:0042575">
    <property type="term" value="C:DNA polymerase complex"/>
    <property type="evidence" value="ECO:0007669"/>
    <property type="project" value="UniProtKB-ARBA"/>
</dbReference>
<dbReference type="InterPro" id="IPR012337">
    <property type="entry name" value="RNaseH-like_sf"/>
</dbReference>
<feature type="domain" description="Integrase zinc-binding" evidence="2">
    <location>
        <begin position="120"/>
        <end position="176"/>
    </location>
</feature>
<dbReference type="Proteomes" id="UP000499080">
    <property type="component" value="Unassembled WGS sequence"/>
</dbReference>
<gene>
    <name evidence="4" type="ORF">AVEN_78506_1</name>
</gene>
<dbReference type="EMBL" id="BGPR01000652">
    <property type="protein sequence ID" value="GBM30105.1"/>
    <property type="molecule type" value="Genomic_DNA"/>
</dbReference>
<dbReference type="Gene3D" id="3.10.10.10">
    <property type="entry name" value="HIV Type 1 Reverse Transcriptase, subunit A, domain 1"/>
    <property type="match status" value="1"/>
</dbReference>
<dbReference type="GO" id="GO:0003676">
    <property type="term" value="F:nucleic acid binding"/>
    <property type="evidence" value="ECO:0007669"/>
    <property type="project" value="InterPro"/>
</dbReference>
<dbReference type="Gene3D" id="1.10.340.70">
    <property type="match status" value="1"/>
</dbReference>
<dbReference type="InterPro" id="IPR050951">
    <property type="entry name" value="Retrovirus_Pol_polyprotein"/>
</dbReference>
<dbReference type="InterPro" id="IPR043502">
    <property type="entry name" value="DNA/RNA_pol_sf"/>
</dbReference>
<name>A0A4Y2EQA2_ARAVE</name>
<dbReference type="Pfam" id="PF22938">
    <property type="entry name" value="Integrase_p58_C"/>
    <property type="match status" value="1"/>
</dbReference>
<dbReference type="PANTHER" id="PTHR37984:SF15">
    <property type="entry name" value="INTEGRASE CATALYTIC DOMAIN-CONTAINING PROTEIN"/>
    <property type="match status" value="1"/>
</dbReference>
<dbReference type="SUPFAM" id="SSF56672">
    <property type="entry name" value="DNA/RNA polymerases"/>
    <property type="match status" value="1"/>
</dbReference>
<dbReference type="GO" id="GO:0003964">
    <property type="term" value="F:RNA-directed DNA polymerase activity"/>
    <property type="evidence" value="ECO:0007669"/>
    <property type="project" value="UniProtKB-EC"/>
</dbReference>
<dbReference type="InterPro" id="IPR036397">
    <property type="entry name" value="RNaseH_sf"/>
</dbReference>
<feature type="domain" description="Integrase p58-like C-terminal" evidence="3">
    <location>
        <begin position="397"/>
        <end position="431"/>
    </location>
</feature>
<reference evidence="4 5" key="1">
    <citation type="journal article" date="2019" name="Sci. Rep.">
        <title>Orb-weaving spider Araneus ventricosus genome elucidates the spidroin gene catalogue.</title>
        <authorList>
            <person name="Kono N."/>
            <person name="Nakamura H."/>
            <person name="Ohtoshi R."/>
            <person name="Moran D.A.P."/>
            <person name="Shinohara A."/>
            <person name="Yoshida Y."/>
            <person name="Fujiwara M."/>
            <person name="Mori M."/>
            <person name="Tomita M."/>
            <person name="Arakawa K."/>
        </authorList>
    </citation>
    <scope>NUCLEOTIDE SEQUENCE [LARGE SCALE GENOMIC DNA]</scope>
</reference>
<dbReference type="InterPro" id="IPR054465">
    <property type="entry name" value="Integrase_p58-like_C"/>
</dbReference>
<dbReference type="Pfam" id="PF17921">
    <property type="entry name" value="Integrase_H2C2"/>
    <property type="match status" value="1"/>
</dbReference>
<dbReference type="Gene3D" id="3.30.420.10">
    <property type="entry name" value="Ribonuclease H-like superfamily/Ribonuclease H"/>
    <property type="match status" value="1"/>
</dbReference>
<comment type="caution">
    <text evidence="4">The sequence shown here is derived from an EMBL/GenBank/DDBJ whole genome shotgun (WGS) entry which is preliminary data.</text>
</comment>
<dbReference type="PANTHER" id="PTHR37984">
    <property type="entry name" value="PROTEIN CBG26694"/>
    <property type="match status" value="1"/>
</dbReference>
<keyword evidence="5" id="KW-1185">Reference proteome</keyword>